<comment type="caution">
    <text evidence="5">The sequence shown here is derived from an EMBL/GenBank/DDBJ whole genome shotgun (WGS) entry which is preliminary data.</text>
</comment>
<dbReference type="GO" id="GO:0005886">
    <property type="term" value="C:plasma membrane"/>
    <property type="evidence" value="ECO:0007669"/>
    <property type="project" value="TreeGrafter"/>
</dbReference>
<dbReference type="PANTHER" id="PTHR10809">
    <property type="entry name" value="VESICLE-ASSOCIATED MEMBRANE PROTEIN-ASSOCIATED PROTEIN"/>
    <property type="match status" value="1"/>
</dbReference>
<protein>
    <recommendedName>
        <fullName evidence="4">MSP domain-containing protein</fullName>
    </recommendedName>
</protein>
<feature type="transmembrane region" description="Helical" evidence="3">
    <location>
        <begin position="202"/>
        <end position="223"/>
    </location>
</feature>
<dbReference type="Gene3D" id="2.60.40.10">
    <property type="entry name" value="Immunoglobulins"/>
    <property type="match status" value="1"/>
</dbReference>
<comment type="similarity">
    <text evidence="1">Belongs to the VAMP-associated protein (VAP) (TC 9.B.17) family.</text>
</comment>
<evidence type="ECO:0000256" key="2">
    <source>
        <dbReference type="SAM" id="MobiDB-lite"/>
    </source>
</evidence>
<feature type="non-terminal residue" evidence="5">
    <location>
        <position position="1"/>
    </location>
</feature>
<organism evidence="5 6">
    <name type="scientific">Linum tenue</name>
    <dbReference type="NCBI Taxonomy" id="586396"/>
    <lineage>
        <taxon>Eukaryota</taxon>
        <taxon>Viridiplantae</taxon>
        <taxon>Streptophyta</taxon>
        <taxon>Embryophyta</taxon>
        <taxon>Tracheophyta</taxon>
        <taxon>Spermatophyta</taxon>
        <taxon>Magnoliopsida</taxon>
        <taxon>eudicotyledons</taxon>
        <taxon>Gunneridae</taxon>
        <taxon>Pentapetalae</taxon>
        <taxon>rosids</taxon>
        <taxon>fabids</taxon>
        <taxon>Malpighiales</taxon>
        <taxon>Linaceae</taxon>
        <taxon>Linum</taxon>
    </lineage>
</organism>
<evidence type="ECO:0000259" key="4">
    <source>
        <dbReference type="PROSITE" id="PS50202"/>
    </source>
</evidence>
<dbReference type="PIRSF" id="PIRSF019693">
    <property type="entry name" value="VAMP-associated"/>
    <property type="match status" value="1"/>
</dbReference>
<sequence>PVELKKQISSSLQLSNKTDSYVAFKVKTTNPKKYCVRPNTGIVPPRSACDVIVTMQAQREMPLELQCKDKFLLQSVVASPGATAKDVSAEMFNKEAGHLVEESKLRVVYVAPPGPPSPVHEGSEEGEEPRVSLSDSGSVQMPEQSMVSRTEFAQRLEPRDNSSEGNARISKLTNEKDSLTKENRQLMRELELLRQQTSRNRGGIPVTYVILVALVGLILGYVLKRA</sequence>
<evidence type="ECO:0000256" key="3">
    <source>
        <dbReference type="SAM" id="Phobius"/>
    </source>
</evidence>
<feature type="region of interest" description="Disordered" evidence="2">
    <location>
        <begin position="111"/>
        <end position="181"/>
    </location>
</feature>
<dbReference type="InterPro" id="IPR013783">
    <property type="entry name" value="Ig-like_fold"/>
</dbReference>
<dbReference type="InterPro" id="IPR000535">
    <property type="entry name" value="MSP_dom"/>
</dbReference>
<dbReference type="EMBL" id="CAMGYJ010000002">
    <property type="protein sequence ID" value="CAI0383258.1"/>
    <property type="molecule type" value="Genomic_DNA"/>
</dbReference>
<feature type="domain" description="MSP" evidence="4">
    <location>
        <begin position="1"/>
        <end position="110"/>
    </location>
</feature>
<feature type="compositionally biased region" description="Basic and acidic residues" evidence="2">
    <location>
        <begin position="152"/>
        <end position="162"/>
    </location>
</feature>
<keyword evidence="6" id="KW-1185">Reference proteome</keyword>
<evidence type="ECO:0000313" key="5">
    <source>
        <dbReference type="EMBL" id="CAI0383258.1"/>
    </source>
</evidence>
<keyword evidence="3" id="KW-0812">Transmembrane</keyword>
<dbReference type="PANTHER" id="PTHR10809:SF119">
    <property type="entry name" value="VESICLE-ASSOCIATED PROTEIN 1-2-RELATED"/>
    <property type="match status" value="1"/>
</dbReference>
<accession>A0AAV0HFF2</accession>
<dbReference type="InterPro" id="IPR016763">
    <property type="entry name" value="VAP"/>
</dbReference>
<gene>
    <name evidence="5" type="ORF">LITE_LOCUS3927</name>
</gene>
<evidence type="ECO:0000313" key="6">
    <source>
        <dbReference type="Proteomes" id="UP001154282"/>
    </source>
</evidence>
<evidence type="ECO:0000256" key="1">
    <source>
        <dbReference type="ARBA" id="ARBA00008932"/>
    </source>
</evidence>
<feature type="compositionally biased region" description="Polar residues" evidence="2">
    <location>
        <begin position="133"/>
        <end position="148"/>
    </location>
</feature>
<name>A0AAV0HFF2_9ROSI</name>
<dbReference type="GO" id="GO:0090158">
    <property type="term" value="P:endoplasmic reticulum membrane organization"/>
    <property type="evidence" value="ECO:0007669"/>
    <property type="project" value="TreeGrafter"/>
</dbReference>
<dbReference type="PROSITE" id="PS50202">
    <property type="entry name" value="MSP"/>
    <property type="match status" value="1"/>
</dbReference>
<dbReference type="GO" id="GO:0005789">
    <property type="term" value="C:endoplasmic reticulum membrane"/>
    <property type="evidence" value="ECO:0007669"/>
    <property type="project" value="InterPro"/>
</dbReference>
<dbReference type="AlphaFoldDB" id="A0AAV0HFF2"/>
<keyword evidence="3" id="KW-0472">Membrane</keyword>
<reference evidence="5" key="1">
    <citation type="submission" date="2022-08" db="EMBL/GenBank/DDBJ databases">
        <authorList>
            <person name="Gutierrez-Valencia J."/>
        </authorList>
    </citation>
    <scope>NUCLEOTIDE SEQUENCE</scope>
</reference>
<dbReference type="FunFam" id="2.60.40.10:FF:000813">
    <property type="entry name" value="Vesicle-associated protein 1-1"/>
    <property type="match status" value="1"/>
</dbReference>
<dbReference type="GO" id="GO:0061817">
    <property type="term" value="P:endoplasmic reticulum-plasma membrane tethering"/>
    <property type="evidence" value="ECO:0007669"/>
    <property type="project" value="TreeGrafter"/>
</dbReference>
<dbReference type="Proteomes" id="UP001154282">
    <property type="component" value="Unassembled WGS sequence"/>
</dbReference>
<proteinExistence type="inferred from homology"/>
<dbReference type="InterPro" id="IPR008962">
    <property type="entry name" value="PapD-like_sf"/>
</dbReference>
<dbReference type="SUPFAM" id="SSF49354">
    <property type="entry name" value="PapD-like"/>
    <property type="match status" value="1"/>
</dbReference>
<keyword evidence="3" id="KW-1133">Transmembrane helix</keyword>
<dbReference type="Pfam" id="PF00635">
    <property type="entry name" value="Motile_Sperm"/>
    <property type="match status" value="1"/>
</dbReference>